<proteinExistence type="predicted"/>
<sequence>MKKIIRVMVMLITGTVLSTNFFEKSLHVKPVDGQPNWYLWLYLLGMVFIMGGLLLGAKELIRYLSRKTSFPFYQSLTYFVLGGATFVATYNGLMKVELLNFLIDPYFLLFLFSLATLAWALVLWISELFSLYKDRQTKN</sequence>
<evidence type="ECO:0000313" key="2">
    <source>
        <dbReference type="EMBL" id="UUV99362.1"/>
    </source>
</evidence>
<accession>A0ABY5P0B7</accession>
<organism evidence="2 3">
    <name type="scientific">Vagococcus luciliae</name>
    <dbReference type="NCBI Taxonomy" id="2920380"/>
    <lineage>
        <taxon>Bacteria</taxon>
        <taxon>Bacillati</taxon>
        <taxon>Bacillota</taxon>
        <taxon>Bacilli</taxon>
        <taxon>Lactobacillales</taxon>
        <taxon>Enterococcaceae</taxon>
        <taxon>Vagococcus</taxon>
    </lineage>
</organism>
<feature type="transmembrane region" description="Helical" evidence="1">
    <location>
        <begin position="76"/>
        <end position="94"/>
    </location>
</feature>
<dbReference type="Proteomes" id="UP001058273">
    <property type="component" value="Chromosome"/>
</dbReference>
<protein>
    <submittedName>
        <fullName evidence="2">Uncharacterized protein</fullName>
    </submittedName>
</protein>
<reference evidence="2" key="2">
    <citation type="submission" date="2022-08" db="EMBL/GenBank/DDBJ databases">
        <authorList>
            <person name="Poehlein A."/>
            <person name="Guzman J."/>
            <person name="Daniel R."/>
            <person name="Vilcinskas A."/>
        </authorList>
    </citation>
    <scope>NUCLEOTIDE SEQUENCE</scope>
    <source>
        <strain evidence="2">G314FT</strain>
    </source>
</reference>
<reference evidence="2" key="1">
    <citation type="submission" date="2022-08" db="EMBL/GenBank/DDBJ databases">
        <title>Genome sequence of Vagococcus luciliae DSM 112651.</title>
        <authorList>
            <person name="Juan G."/>
            <person name="Anja P."/>
            <person name="Rolf D."/>
            <person name="Kampfer P."/>
            <person name="Vilcinskas A."/>
        </authorList>
    </citation>
    <scope>NUCLEOTIDE SEQUENCE</scope>
    <source>
        <strain evidence="2">G314FT</strain>
    </source>
</reference>
<keyword evidence="1" id="KW-0472">Membrane</keyword>
<keyword evidence="3" id="KW-1185">Reference proteome</keyword>
<dbReference type="RefSeq" id="WP_257700157.1">
    <property type="nucleotide sequence ID" value="NZ_CP102451.1"/>
</dbReference>
<keyword evidence="1" id="KW-0812">Transmembrane</keyword>
<feature type="transmembrane region" description="Helical" evidence="1">
    <location>
        <begin position="106"/>
        <end position="125"/>
    </location>
</feature>
<keyword evidence="1" id="KW-1133">Transmembrane helix</keyword>
<feature type="transmembrane region" description="Helical" evidence="1">
    <location>
        <begin position="37"/>
        <end position="55"/>
    </location>
</feature>
<evidence type="ECO:0000313" key="3">
    <source>
        <dbReference type="Proteomes" id="UP001058273"/>
    </source>
</evidence>
<gene>
    <name evidence="2" type="ORF">G314FT_15230</name>
</gene>
<evidence type="ECO:0000256" key="1">
    <source>
        <dbReference type="SAM" id="Phobius"/>
    </source>
</evidence>
<dbReference type="EMBL" id="CP102451">
    <property type="protein sequence ID" value="UUV99362.1"/>
    <property type="molecule type" value="Genomic_DNA"/>
</dbReference>
<name>A0ABY5P0B7_9ENTE</name>